<dbReference type="InterPro" id="IPR036882">
    <property type="entry name" value="Alba-like_dom_sf"/>
</dbReference>
<dbReference type="Pfam" id="PF01918">
    <property type="entry name" value="Alba"/>
    <property type="match status" value="1"/>
</dbReference>
<evidence type="ECO:0000259" key="5">
    <source>
        <dbReference type="Pfam" id="PF01918"/>
    </source>
</evidence>
<sequence length="286" mass="31171">MGMDDDVFPRCYSPVYRESHADTPPTSVCEAAAVPLSRVARVCVLHTFSGTQWRQDAGSQATLVCLRVPGGPIPCQHSLRQRRLETDRKRASTVTATQISAYDFRAPPSPHKPGRGGFRKVCRTEEAGPCPFPGLAGGSASDAGRGRAGGAAERRRGRSSSRAPGRAVTKTITCAEIMKRKVQGLHQVTKLHYYKGVQEVWERQEGGASEMTVHRTVPSISILLSKDPLDPQEPGLPAPCSRQRSLEDQEGRELPLTASKRPSCPPAPPSQPDSKRVCLMDRPHQH</sequence>
<protein>
    <recommendedName>
        <fullName evidence="5">DNA/RNA-binding protein Alba-like domain-containing protein</fullName>
    </recommendedName>
</protein>
<organism evidence="6 7">
    <name type="scientific">Synaphobranchus kaupii</name>
    <name type="common">Kaup's arrowtooth eel</name>
    <dbReference type="NCBI Taxonomy" id="118154"/>
    <lineage>
        <taxon>Eukaryota</taxon>
        <taxon>Metazoa</taxon>
        <taxon>Chordata</taxon>
        <taxon>Craniata</taxon>
        <taxon>Vertebrata</taxon>
        <taxon>Euteleostomi</taxon>
        <taxon>Actinopterygii</taxon>
        <taxon>Neopterygii</taxon>
        <taxon>Teleostei</taxon>
        <taxon>Anguilliformes</taxon>
        <taxon>Synaphobranchidae</taxon>
        <taxon>Synaphobranchus</taxon>
    </lineage>
</organism>
<accession>A0A9Q1ER62</accession>
<dbReference type="GO" id="GO:0001682">
    <property type="term" value="P:tRNA 5'-leader removal"/>
    <property type="evidence" value="ECO:0007669"/>
    <property type="project" value="TreeGrafter"/>
</dbReference>
<evidence type="ECO:0000256" key="3">
    <source>
        <dbReference type="ARBA" id="ARBA00023242"/>
    </source>
</evidence>
<proteinExistence type="inferred from homology"/>
<feature type="region of interest" description="Disordered" evidence="4">
    <location>
        <begin position="226"/>
        <end position="286"/>
    </location>
</feature>
<dbReference type="InterPro" id="IPR002775">
    <property type="entry name" value="DNA/RNA-bd_Alba-like"/>
</dbReference>
<evidence type="ECO:0000313" key="6">
    <source>
        <dbReference type="EMBL" id="KAJ8343455.1"/>
    </source>
</evidence>
<dbReference type="OrthoDB" id="424402at2759"/>
<dbReference type="InterPro" id="IPR051958">
    <property type="entry name" value="Alba-like_NAB"/>
</dbReference>
<comment type="caution">
    <text evidence="6">The sequence shown here is derived from an EMBL/GenBank/DDBJ whole genome shotgun (WGS) entry which is preliminary data.</text>
</comment>
<feature type="compositionally biased region" description="Basic and acidic residues" evidence="4">
    <location>
        <begin position="244"/>
        <end position="253"/>
    </location>
</feature>
<feature type="compositionally biased region" description="Basic and acidic residues" evidence="4">
    <location>
        <begin position="273"/>
        <end position="286"/>
    </location>
</feature>
<dbReference type="EMBL" id="JAINUF010000013">
    <property type="protein sequence ID" value="KAJ8343455.1"/>
    <property type="molecule type" value="Genomic_DNA"/>
</dbReference>
<dbReference type="SUPFAM" id="SSF82704">
    <property type="entry name" value="AlbA-like"/>
    <property type="match status" value="1"/>
</dbReference>
<keyword evidence="3" id="KW-0539">Nucleus</keyword>
<evidence type="ECO:0000256" key="1">
    <source>
        <dbReference type="ARBA" id="ARBA00004123"/>
    </source>
</evidence>
<feature type="domain" description="DNA/RNA-binding protein Alba-like" evidence="5">
    <location>
        <begin position="165"/>
        <end position="194"/>
    </location>
</feature>
<feature type="region of interest" description="Disordered" evidence="4">
    <location>
        <begin position="132"/>
        <end position="168"/>
    </location>
</feature>
<dbReference type="AlphaFoldDB" id="A0A9Q1ER62"/>
<dbReference type="PANTHER" id="PTHR13516">
    <property type="entry name" value="RIBONUCLEASE P SUBUNIT P25"/>
    <property type="match status" value="1"/>
</dbReference>
<evidence type="ECO:0000256" key="2">
    <source>
        <dbReference type="ARBA" id="ARBA00008018"/>
    </source>
</evidence>
<evidence type="ECO:0000256" key="4">
    <source>
        <dbReference type="SAM" id="MobiDB-lite"/>
    </source>
</evidence>
<dbReference type="Gene3D" id="3.30.110.20">
    <property type="entry name" value="Alba-like domain"/>
    <property type="match status" value="1"/>
</dbReference>
<dbReference type="GO" id="GO:0005634">
    <property type="term" value="C:nucleus"/>
    <property type="evidence" value="ECO:0007669"/>
    <property type="project" value="UniProtKB-SubCell"/>
</dbReference>
<evidence type="ECO:0000313" key="7">
    <source>
        <dbReference type="Proteomes" id="UP001152622"/>
    </source>
</evidence>
<dbReference type="PANTHER" id="PTHR13516:SF5">
    <property type="entry name" value="RIBONUCLEASE P PROTEIN SUBUNIT P25"/>
    <property type="match status" value="1"/>
</dbReference>
<comment type="subcellular location">
    <subcellularLocation>
        <location evidence="1">Nucleus</location>
    </subcellularLocation>
</comment>
<keyword evidence="7" id="KW-1185">Reference proteome</keyword>
<reference evidence="6" key="1">
    <citation type="journal article" date="2023" name="Science">
        <title>Genome structures resolve the early diversification of teleost fishes.</title>
        <authorList>
            <person name="Parey E."/>
            <person name="Louis A."/>
            <person name="Montfort J."/>
            <person name="Bouchez O."/>
            <person name="Roques C."/>
            <person name="Iampietro C."/>
            <person name="Lluch J."/>
            <person name="Castinel A."/>
            <person name="Donnadieu C."/>
            <person name="Desvignes T."/>
            <person name="Floi Bucao C."/>
            <person name="Jouanno E."/>
            <person name="Wen M."/>
            <person name="Mejri S."/>
            <person name="Dirks R."/>
            <person name="Jansen H."/>
            <person name="Henkel C."/>
            <person name="Chen W.J."/>
            <person name="Zahm M."/>
            <person name="Cabau C."/>
            <person name="Klopp C."/>
            <person name="Thompson A.W."/>
            <person name="Robinson-Rechavi M."/>
            <person name="Braasch I."/>
            <person name="Lecointre G."/>
            <person name="Bobe J."/>
            <person name="Postlethwait J.H."/>
            <person name="Berthelot C."/>
            <person name="Roest Crollius H."/>
            <person name="Guiguen Y."/>
        </authorList>
    </citation>
    <scope>NUCLEOTIDE SEQUENCE</scope>
    <source>
        <strain evidence="6">WJC10195</strain>
    </source>
</reference>
<name>A0A9Q1ER62_SYNKA</name>
<dbReference type="GO" id="GO:0000172">
    <property type="term" value="C:ribonuclease MRP complex"/>
    <property type="evidence" value="ECO:0007669"/>
    <property type="project" value="TreeGrafter"/>
</dbReference>
<dbReference type="Proteomes" id="UP001152622">
    <property type="component" value="Chromosome 13"/>
</dbReference>
<comment type="similarity">
    <text evidence="2">Belongs to the histone-like Alba family.</text>
</comment>
<dbReference type="GO" id="GO:0003723">
    <property type="term" value="F:RNA binding"/>
    <property type="evidence" value="ECO:0007669"/>
    <property type="project" value="TreeGrafter"/>
</dbReference>
<gene>
    <name evidence="6" type="ORF">SKAU_G00307840</name>
</gene>